<evidence type="ECO:0000259" key="3">
    <source>
        <dbReference type="Pfam" id="PF02834"/>
    </source>
</evidence>
<protein>
    <recommendedName>
        <fullName evidence="2">RNA 2',3'-cyclic phosphodiesterase</fullName>
        <shortName evidence="2">RNA 2',3'-CPDase</shortName>
        <ecNumber evidence="2">3.1.4.58</ecNumber>
    </recommendedName>
</protein>
<dbReference type="Gene3D" id="3.90.1140.10">
    <property type="entry name" value="Cyclic phosphodiesterase"/>
    <property type="match status" value="1"/>
</dbReference>
<comment type="function">
    <text evidence="2">Hydrolyzes RNA 2',3'-cyclic phosphodiester to an RNA 2'-phosphomonoester.</text>
</comment>
<dbReference type="STRING" id="858640.A3K86_10660"/>
<dbReference type="Proteomes" id="UP000078503">
    <property type="component" value="Unassembled WGS sequence"/>
</dbReference>
<dbReference type="OrthoDB" id="7061261at2"/>
<evidence type="ECO:0000256" key="2">
    <source>
        <dbReference type="HAMAP-Rule" id="MF_01940"/>
    </source>
</evidence>
<evidence type="ECO:0000256" key="1">
    <source>
        <dbReference type="ARBA" id="ARBA00022801"/>
    </source>
</evidence>
<dbReference type="PANTHER" id="PTHR35561:SF1">
    <property type="entry name" value="RNA 2',3'-CYCLIC PHOSPHODIESTERASE"/>
    <property type="match status" value="1"/>
</dbReference>
<name>A0A178KHL8_9GAMM</name>
<dbReference type="PANTHER" id="PTHR35561">
    <property type="entry name" value="RNA 2',3'-CYCLIC PHOSPHODIESTERASE"/>
    <property type="match status" value="1"/>
</dbReference>
<evidence type="ECO:0000313" key="5">
    <source>
        <dbReference type="Proteomes" id="UP000078503"/>
    </source>
</evidence>
<dbReference type="GO" id="GO:0004113">
    <property type="term" value="F:2',3'-cyclic-nucleotide 3'-phosphodiesterase activity"/>
    <property type="evidence" value="ECO:0007669"/>
    <property type="project" value="InterPro"/>
</dbReference>
<dbReference type="InterPro" id="IPR009097">
    <property type="entry name" value="Cyclic_Pdiesterase"/>
</dbReference>
<sequence length="248" mass="28259">MSPLYGTKYRGQMSEHTERLFFALGLDTVENHPGFRQLQRFNRDLPHPSLTTNGEQLGRAVPNANLHITLAFLGAVTAAQKQHIIAAANQIKVPTFSLRCNTLGFWHKSRVLWLGCQYYPDALTQLATQLQHSAQQTGLHQLERQYVPHITLRKRVQSLPQWQPSLTAAPHLAQSDKPHHASAPLSSPLYKYVKHRSQQAPHSMPHSLAPDLTFHFRHFGLYISEQIKTGQPQLRYRCLQQWSLLSDA</sequence>
<dbReference type="HAMAP" id="MF_01940">
    <property type="entry name" value="RNA_CPDase"/>
    <property type="match status" value="1"/>
</dbReference>
<reference evidence="4 5" key="1">
    <citation type="submission" date="2016-03" db="EMBL/GenBank/DDBJ databases">
        <title>Photobacterium proteolyticum sp. nov. a protease producing bacterium isolated from ocean sediments of Laizhou Bay.</title>
        <authorList>
            <person name="Li Y."/>
        </authorList>
    </citation>
    <scope>NUCLEOTIDE SEQUENCE [LARGE SCALE GENOMIC DNA]</scope>
    <source>
        <strain evidence="4 5">R-40508</strain>
    </source>
</reference>
<gene>
    <name evidence="4" type="ORF">A3K86_10660</name>
</gene>
<comment type="catalytic activity">
    <reaction evidence="2">
        <text>a 3'-end 2',3'-cyclophospho-ribonucleotide-RNA + H2O = a 3'-end 2'-phospho-ribonucleotide-RNA + H(+)</text>
        <dbReference type="Rhea" id="RHEA:11828"/>
        <dbReference type="Rhea" id="RHEA-COMP:10464"/>
        <dbReference type="Rhea" id="RHEA-COMP:17353"/>
        <dbReference type="ChEBI" id="CHEBI:15377"/>
        <dbReference type="ChEBI" id="CHEBI:15378"/>
        <dbReference type="ChEBI" id="CHEBI:83064"/>
        <dbReference type="ChEBI" id="CHEBI:173113"/>
        <dbReference type="EC" id="3.1.4.58"/>
    </reaction>
</comment>
<keyword evidence="1 2" id="KW-0378">Hydrolase</keyword>
<dbReference type="SUPFAM" id="SSF55144">
    <property type="entry name" value="LigT-like"/>
    <property type="match status" value="1"/>
</dbReference>
<dbReference type="InterPro" id="IPR014051">
    <property type="entry name" value="Phosphoesterase_HXTX"/>
</dbReference>
<feature type="short sequence motif" description="HXTX 2" evidence="2">
    <location>
        <begin position="149"/>
        <end position="152"/>
    </location>
</feature>
<proteinExistence type="inferred from homology"/>
<dbReference type="EC" id="3.1.4.58" evidence="2"/>
<dbReference type="InterPro" id="IPR004175">
    <property type="entry name" value="RNA_CPDase"/>
</dbReference>
<feature type="active site" description="Proton donor" evidence="2">
    <location>
        <position position="67"/>
    </location>
</feature>
<evidence type="ECO:0000313" key="4">
    <source>
        <dbReference type="EMBL" id="OAN16616.1"/>
    </source>
</evidence>
<dbReference type="NCBIfam" id="TIGR02258">
    <property type="entry name" value="2_5_ligase"/>
    <property type="match status" value="1"/>
</dbReference>
<dbReference type="AlphaFoldDB" id="A0A178KHL8"/>
<feature type="short sequence motif" description="HXTX 1" evidence="2">
    <location>
        <begin position="67"/>
        <end position="70"/>
    </location>
</feature>
<dbReference type="EMBL" id="LVHF01000018">
    <property type="protein sequence ID" value="OAN16616.1"/>
    <property type="molecule type" value="Genomic_DNA"/>
</dbReference>
<feature type="domain" description="Phosphoesterase HXTX" evidence="3">
    <location>
        <begin position="58"/>
        <end position="113"/>
    </location>
</feature>
<feature type="active site" description="Proton acceptor" evidence="2">
    <location>
        <position position="149"/>
    </location>
</feature>
<comment type="caution">
    <text evidence="4">The sequence shown here is derived from an EMBL/GenBank/DDBJ whole genome shotgun (WGS) entry which is preliminary data.</text>
</comment>
<keyword evidence="5" id="KW-1185">Reference proteome</keyword>
<dbReference type="Pfam" id="PF02834">
    <property type="entry name" value="LigT_PEase"/>
    <property type="match status" value="1"/>
</dbReference>
<comment type="similarity">
    <text evidence="2">Belongs to the 2H phosphoesterase superfamily. ThpR family.</text>
</comment>
<organism evidence="4 5">
    <name type="scientific">Photobacterium jeanii</name>
    <dbReference type="NCBI Taxonomy" id="858640"/>
    <lineage>
        <taxon>Bacteria</taxon>
        <taxon>Pseudomonadati</taxon>
        <taxon>Pseudomonadota</taxon>
        <taxon>Gammaproteobacteria</taxon>
        <taxon>Vibrionales</taxon>
        <taxon>Vibrionaceae</taxon>
        <taxon>Photobacterium</taxon>
    </lineage>
</organism>
<accession>A0A178KHL8</accession>
<dbReference type="GO" id="GO:0008664">
    <property type="term" value="F:RNA 2',3'-cyclic 3'-phosphodiesterase activity"/>
    <property type="evidence" value="ECO:0007669"/>
    <property type="project" value="UniProtKB-EC"/>
</dbReference>